<protein>
    <submittedName>
        <fullName evidence="9">Radical SAM protein</fullName>
    </submittedName>
</protein>
<dbReference type="RefSeq" id="WP_100920762.1">
    <property type="nucleotide sequence ID" value="NZ_CP020370.1"/>
</dbReference>
<dbReference type="EMBL" id="CP020370">
    <property type="protein sequence ID" value="AUB83064.1"/>
    <property type="molecule type" value="Genomic_DNA"/>
</dbReference>
<comment type="cofactor">
    <cofactor evidence="1">
        <name>[4Fe-4S] cluster</name>
        <dbReference type="ChEBI" id="CHEBI:49883"/>
    </cofactor>
</comment>
<evidence type="ECO:0000259" key="8">
    <source>
        <dbReference type="PROSITE" id="PS51918"/>
    </source>
</evidence>
<dbReference type="InterPro" id="IPR006638">
    <property type="entry name" value="Elp3/MiaA/NifB-like_rSAM"/>
</dbReference>
<dbReference type="GO" id="GO:0051539">
    <property type="term" value="F:4 iron, 4 sulfur cluster binding"/>
    <property type="evidence" value="ECO:0007669"/>
    <property type="project" value="UniProtKB-KW"/>
</dbReference>
<keyword evidence="10" id="KW-1185">Reference proteome</keyword>
<reference evidence="9 10" key="1">
    <citation type="submission" date="2017-03" db="EMBL/GenBank/DDBJ databases">
        <title>Complete genome sequence of Candidatus 'Thiodictyon syntrophicum' sp. nov. strain Cad16T, a photolithoautotroph purple sulfur bacterium isolated from an alpine meromictic lake.</title>
        <authorList>
            <person name="Luedin S.M."/>
            <person name="Pothier J.F."/>
            <person name="Danza F."/>
            <person name="Storelli N."/>
            <person name="Wittwer M."/>
            <person name="Tonolla M."/>
        </authorList>
    </citation>
    <scope>NUCLEOTIDE SEQUENCE [LARGE SCALE GENOMIC DNA]</scope>
    <source>
        <strain evidence="9 10">Cad16T</strain>
    </source>
</reference>
<dbReference type="OrthoDB" id="9801424at2"/>
<dbReference type="SMART" id="SM00729">
    <property type="entry name" value="Elp3"/>
    <property type="match status" value="1"/>
</dbReference>
<dbReference type="PANTHER" id="PTHR43409">
    <property type="entry name" value="ANAEROBIC MAGNESIUM-PROTOPORPHYRIN IX MONOMETHYL ESTER CYCLASE-RELATED"/>
    <property type="match status" value="1"/>
</dbReference>
<dbReference type="AlphaFoldDB" id="A0A2K8UBV1"/>
<dbReference type="GO" id="GO:0046872">
    <property type="term" value="F:metal ion binding"/>
    <property type="evidence" value="ECO:0007669"/>
    <property type="project" value="UniProtKB-KW"/>
</dbReference>
<organism evidence="9 10">
    <name type="scientific">Candidatus Thiodictyon syntrophicum</name>
    <dbReference type="NCBI Taxonomy" id="1166950"/>
    <lineage>
        <taxon>Bacteria</taxon>
        <taxon>Pseudomonadati</taxon>
        <taxon>Pseudomonadota</taxon>
        <taxon>Gammaproteobacteria</taxon>
        <taxon>Chromatiales</taxon>
        <taxon>Chromatiaceae</taxon>
        <taxon>Thiodictyon</taxon>
    </lineage>
</organism>
<evidence type="ECO:0000313" key="10">
    <source>
        <dbReference type="Proteomes" id="UP000232638"/>
    </source>
</evidence>
<dbReference type="InterPro" id="IPR034466">
    <property type="entry name" value="Methyltransferase_Class_B"/>
</dbReference>
<sequence length="587" mass="66011">MAARTTPPNLVHILWIKPSHYDDDGYVIQWWRSSLPANSLATVYGIALDCAQRRVLGPEVEIRVRALDETNSRVDPARLVRELQAGGARVLVGLVGVQTNQYPRALDLARRFRALGVAVAIGGFHVSGCLAMLKERPVELQQALDGGITLFAGELEGRLEGMLQDLMGAGLKPLYNYLLDLPDMTGTPTPILPADRVRLTMGRRASFDAGRGCPYQCSFCTIINVQGRKSRHRDADDVERLVRANWAQGITNFFITDDNFARNTQWEAIFDRLIALQGQGIVLQLVIQADTQSHRIPHFIEKAGKAGVTRIFMGMESINPDALKSAQKGQNKITDYRAMLQAWHRAGVLTYAGYILGFPNDTPQTIRRDLAIIQRELPVDILEFFILTPLPGSLDHQRLVEAGVRLDPDMNNYDTQHVTTDHPLMSADEWLGIYREAWDRFYSPAHVATVLRRARVWGYDPKHMMSKLFAFHAPIVYERLHPLEGGLLRIKRRRERRPGLPIEHPAVFYPKLALEFVRKYAGAYLMHRRYQRILAQVLAEPAGTYTDAAMAPVDEAGDEHLALFTATAAAREFVQKRRSRKAVLGGT</sequence>
<dbReference type="SFLD" id="SFLDG01123">
    <property type="entry name" value="methyltransferase_(Class_B)"/>
    <property type="match status" value="1"/>
</dbReference>
<dbReference type="Proteomes" id="UP000232638">
    <property type="component" value="Chromosome"/>
</dbReference>
<dbReference type="Gene3D" id="3.80.30.20">
    <property type="entry name" value="tm_1862 like domain"/>
    <property type="match status" value="1"/>
</dbReference>
<evidence type="ECO:0000313" key="9">
    <source>
        <dbReference type="EMBL" id="AUB83064.1"/>
    </source>
</evidence>
<keyword evidence="3" id="KW-0808">Transferase</keyword>
<dbReference type="GO" id="GO:0003824">
    <property type="term" value="F:catalytic activity"/>
    <property type="evidence" value="ECO:0007669"/>
    <property type="project" value="InterPro"/>
</dbReference>
<dbReference type="InterPro" id="IPR023404">
    <property type="entry name" value="rSAM_horseshoe"/>
</dbReference>
<dbReference type="SFLD" id="SFLDS00029">
    <property type="entry name" value="Radical_SAM"/>
    <property type="match status" value="1"/>
</dbReference>
<dbReference type="KEGG" id="tsy:THSYN_20355"/>
<dbReference type="InterPro" id="IPR051198">
    <property type="entry name" value="BchE-like"/>
</dbReference>
<dbReference type="InterPro" id="IPR007197">
    <property type="entry name" value="rSAM"/>
</dbReference>
<accession>A0A2K8UBV1</accession>
<evidence type="ECO:0000256" key="5">
    <source>
        <dbReference type="ARBA" id="ARBA00022723"/>
    </source>
</evidence>
<evidence type="ECO:0000256" key="6">
    <source>
        <dbReference type="ARBA" id="ARBA00023004"/>
    </source>
</evidence>
<proteinExistence type="predicted"/>
<evidence type="ECO:0000256" key="3">
    <source>
        <dbReference type="ARBA" id="ARBA00022679"/>
    </source>
</evidence>
<gene>
    <name evidence="9" type="ORF">THSYN_20355</name>
</gene>
<keyword evidence="7" id="KW-0411">Iron-sulfur</keyword>
<dbReference type="PROSITE" id="PS51918">
    <property type="entry name" value="RADICAL_SAM"/>
    <property type="match status" value="1"/>
</dbReference>
<dbReference type="SFLD" id="SFLDG01082">
    <property type="entry name" value="B12-binding_domain_containing"/>
    <property type="match status" value="1"/>
</dbReference>
<dbReference type="GO" id="GO:0005829">
    <property type="term" value="C:cytosol"/>
    <property type="evidence" value="ECO:0007669"/>
    <property type="project" value="TreeGrafter"/>
</dbReference>
<evidence type="ECO:0000256" key="2">
    <source>
        <dbReference type="ARBA" id="ARBA00022603"/>
    </source>
</evidence>
<dbReference type="SUPFAM" id="SSF102114">
    <property type="entry name" value="Radical SAM enzymes"/>
    <property type="match status" value="1"/>
</dbReference>
<dbReference type="CDD" id="cd01335">
    <property type="entry name" value="Radical_SAM"/>
    <property type="match status" value="1"/>
</dbReference>
<feature type="domain" description="Radical SAM core" evidence="8">
    <location>
        <begin position="199"/>
        <end position="423"/>
    </location>
</feature>
<keyword evidence="5" id="KW-0479">Metal-binding</keyword>
<evidence type="ECO:0000256" key="7">
    <source>
        <dbReference type="ARBA" id="ARBA00023014"/>
    </source>
</evidence>
<name>A0A2K8UBV1_9GAMM</name>
<keyword evidence="2" id="KW-0489">Methyltransferase</keyword>
<dbReference type="PANTHER" id="PTHR43409:SF7">
    <property type="entry name" value="BLL1977 PROTEIN"/>
    <property type="match status" value="1"/>
</dbReference>
<evidence type="ECO:0000256" key="1">
    <source>
        <dbReference type="ARBA" id="ARBA00001966"/>
    </source>
</evidence>
<evidence type="ECO:0000256" key="4">
    <source>
        <dbReference type="ARBA" id="ARBA00022691"/>
    </source>
</evidence>
<keyword evidence="4" id="KW-0949">S-adenosyl-L-methionine</keyword>
<keyword evidence="6" id="KW-0408">Iron</keyword>
<dbReference type="InterPro" id="IPR058240">
    <property type="entry name" value="rSAM_sf"/>
</dbReference>
<dbReference type="Pfam" id="PF04055">
    <property type="entry name" value="Radical_SAM"/>
    <property type="match status" value="1"/>
</dbReference>